<feature type="region of interest" description="Disordered" evidence="1">
    <location>
        <begin position="42"/>
        <end position="70"/>
    </location>
</feature>
<evidence type="ECO:0000313" key="3">
    <source>
        <dbReference type="EMBL" id="QSQ17932.1"/>
    </source>
</evidence>
<protein>
    <submittedName>
        <fullName evidence="3">HEAT repeat domain-containing protein</fullName>
    </submittedName>
</protein>
<proteinExistence type="predicted"/>
<organism evidence="3 4">
    <name type="scientific">Myxococcus landrumensis</name>
    <dbReference type="NCBI Taxonomy" id="2813577"/>
    <lineage>
        <taxon>Bacteria</taxon>
        <taxon>Pseudomonadati</taxon>
        <taxon>Myxococcota</taxon>
        <taxon>Myxococcia</taxon>
        <taxon>Myxococcales</taxon>
        <taxon>Cystobacterineae</taxon>
        <taxon>Myxococcaceae</taxon>
        <taxon>Myxococcus</taxon>
    </lineage>
</organism>
<sequence length="661" mass="70571">MRKSVNVGGKPFSKVLGVGLPLVLVSLLGLWGWASRSAAVAPSETSRSPQGAPAVTGLSPQSQGASPRPLAGTRAWIPGALYRYALNAEQKISFRPTQPGAQVLPGMRFILRGEWTVGIVSAEAERFDARVSLQLSSLTVEVGDNGPVAPNVQQNLTTALQLPFFLTHDASGRVTLTHFEKAADPLVRGILRSIVASSQFVVVGAPGATWTAEEFDTTGRYSAGYQRLEPSRFEKRKLSYSHVAFPQGLEPLGGQVRIDVSARSTFALEKDLWTSSLDAQERVEVEAGQTMPPTTYESSLSLSLLERRVDPTLMGAFLARRASLSSAAMSAFQGMEQDPMDQYRQVLGGKDFDTLIKELRALPEEPTARDEVRSIALERLRALFMLHPSEAAKVPDTIRAGMDPLAASPMLGALSAASTPEAIRALAEVTGDRSIPQDIRMDSVAALGVAKDPTAEGLEALRGVAGEEDGMLRDTASLALGNAAAQLTDTDPKGAENLVGELTRGYRSASTAEAQVGALNSLGNTRSPSALATLEDALQSQDPRVRQAALNALRIIQDPRADQLLSMHLLKDPAPEVRQAAVFASNFRPLAPLLPALAQALRMDPADGVRNEVIHLLGDQRALVPEALPLLAWASQHDANPDLRHAAAVFVNTPTTRSSSP</sequence>
<dbReference type="Pfam" id="PF13646">
    <property type="entry name" value="HEAT_2"/>
    <property type="match status" value="1"/>
</dbReference>
<dbReference type="InterPro" id="IPR011989">
    <property type="entry name" value="ARM-like"/>
</dbReference>
<dbReference type="InterPro" id="IPR001747">
    <property type="entry name" value="Vitellogenin_N"/>
</dbReference>
<dbReference type="Gene3D" id="1.25.10.10">
    <property type="entry name" value="Leucine-rich Repeat Variant"/>
    <property type="match status" value="2"/>
</dbReference>
<dbReference type="InterPro" id="IPR011030">
    <property type="entry name" value="Lipovitellin_superhlx_dom"/>
</dbReference>
<accession>A0ABX7NK75</accession>
<feature type="domain" description="Vitellogenin" evidence="2">
    <location>
        <begin position="76"/>
        <end position="618"/>
    </location>
</feature>
<dbReference type="SMART" id="SM00567">
    <property type="entry name" value="EZ_HEAT"/>
    <property type="match status" value="2"/>
</dbReference>
<evidence type="ECO:0000313" key="4">
    <source>
        <dbReference type="Proteomes" id="UP000663090"/>
    </source>
</evidence>
<keyword evidence="4" id="KW-1185">Reference proteome</keyword>
<dbReference type="EMBL" id="CP071091">
    <property type="protein sequence ID" value="QSQ17932.1"/>
    <property type="molecule type" value="Genomic_DNA"/>
</dbReference>
<name>A0ABX7NK75_9BACT</name>
<gene>
    <name evidence="3" type="ORF">JY572_18690</name>
</gene>
<evidence type="ECO:0000259" key="2">
    <source>
        <dbReference type="SMART" id="SM00638"/>
    </source>
</evidence>
<dbReference type="RefSeq" id="WP_206719549.1">
    <property type="nucleotide sequence ID" value="NZ_CP071091.1"/>
</dbReference>
<dbReference type="SUPFAM" id="SSF48431">
    <property type="entry name" value="Lipovitellin-phosvitin complex, superhelical domain"/>
    <property type="match status" value="1"/>
</dbReference>
<evidence type="ECO:0000256" key="1">
    <source>
        <dbReference type="SAM" id="MobiDB-lite"/>
    </source>
</evidence>
<dbReference type="Proteomes" id="UP000663090">
    <property type="component" value="Chromosome"/>
</dbReference>
<dbReference type="InterPro" id="IPR004155">
    <property type="entry name" value="PBS_lyase_HEAT"/>
</dbReference>
<reference evidence="3 4" key="1">
    <citation type="submission" date="2021-02" db="EMBL/GenBank/DDBJ databases">
        <title>De Novo genome assembly of isolated myxobacteria.</title>
        <authorList>
            <person name="Stevens D.C."/>
        </authorList>
    </citation>
    <scope>NUCLEOTIDE SEQUENCE [LARGE SCALE GENOMIC DNA]</scope>
    <source>
        <strain evidence="3 4">SCHIC003</strain>
    </source>
</reference>
<dbReference type="PANTHER" id="PTHR12697:SF5">
    <property type="entry name" value="DEOXYHYPUSINE HYDROXYLASE"/>
    <property type="match status" value="1"/>
</dbReference>
<dbReference type="SMART" id="SM00638">
    <property type="entry name" value="LPD_N"/>
    <property type="match status" value="1"/>
</dbReference>
<dbReference type="PANTHER" id="PTHR12697">
    <property type="entry name" value="PBS LYASE HEAT-LIKE PROTEIN"/>
    <property type="match status" value="1"/>
</dbReference>